<gene>
    <name evidence="2" type="ORF">ATO12_10960</name>
</gene>
<evidence type="ECO:0000313" key="2">
    <source>
        <dbReference type="EMBL" id="EZH71301.1"/>
    </source>
</evidence>
<reference evidence="2 3" key="1">
    <citation type="submission" date="2014-04" db="EMBL/GenBank/DDBJ databases">
        <title>Aquimarina sp. 22II-S11-z7 Genome Sequencing.</title>
        <authorList>
            <person name="Lai Q."/>
        </authorList>
    </citation>
    <scope>NUCLEOTIDE SEQUENCE [LARGE SCALE GENOMIC DNA]</scope>
    <source>
        <strain evidence="2 3">22II-S11-z7</strain>
    </source>
</reference>
<organism evidence="2 3">
    <name type="scientific">Aquimarina atlantica</name>
    <dbReference type="NCBI Taxonomy" id="1317122"/>
    <lineage>
        <taxon>Bacteria</taxon>
        <taxon>Pseudomonadati</taxon>
        <taxon>Bacteroidota</taxon>
        <taxon>Flavobacteriia</taxon>
        <taxon>Flavobacteriales</taxon>
        <taxon>Flavobacteriaceae</taxon>
        <taxon>Aquimarina</taxon>
    </lineage>
</organism>
<evidence type="ECO:0000256" key="1">
    <source>
        <dbReference type="SAM" id="Phobius"/>
    </source>
</evidence>
<dbReference type="eggNOG" id="ENOG5030TNB">
    <property type="taxonomic scope" value="Bacteria"/>
</dbReference>
<comment type="caution">
    <text evidence="2">The sequence shown here is derived from an EMBL/GenBank/DDBJ whole genome shotgun (WGS) entry which is preliminary data.</text>
</comment>
<keyword evidence="1" id="KW-0812">Transmembrane</keyword>
<keyword evidence="3" id="KW-1185">Reference proteome</keyword>
<keyword evidence="1" id="KW-0472">Membrane</keyword>
<name>A0A023BMT0_9FLAO</name>
<protein>
    <submittedName>
        <fullName evidence="2">Uncharacterized protein</fullName>
    </submittedName>
</protein>
<feature type="transmembrane region" description="Helical" evidence="1">
    <location>
        <begin position="35"/>
        <end position="57"/>
    </location>
</feature>
<dbReference type="RefSeq" id="WP_034247649.1">
    <property type="nucleotide sequence ID" value="NZ_AQRA01000023.1"/>
</dbReference>
<sequence>MRFLFFISKDISSFIQNSYTSYIQKQVDNLPNYRALFLTGIITILLGAYSFIAYSFLETSSVLIEHKNYHNTQRKIGEITTNFNDKYAYRFLWESNLHKERCLHLNNKKHKIFC</sequence>
<accession>A0A023BMT0</accession>
<proteinExistence type="predicted"/>
<dbReference type="EMBL" id="AQRA01000023">
    <property type="protein sequence ID" value="EZH71301.1"/>
    <property type="molecule type" value="Genomic_DNA"/>
</dbReference>
<dbReference type="Proteomes" id="UP000023541">
    <property type="component" value="Unassembled WGS sequence"/>
</dbReference>
<dbReference type="AlphaFoldDB" id="A0A023BMT0"/>
<dbReference type="OrthoDB" id="1163175at2"/>
<keyword evidence="1" id="KW-1133">Transmembrane helix</keyword>
<evidence type="ECO:0000313" key="3">
    <source>
        <dbReference type="Proteomes" id="UP000023541"/>
    </source>
</evidence>